<evidence type="ECO:0008006" key="3">
    <source>
        <dbReference type="Google" id="ProtNLM"/>
    </source>
</evidence>
<sequence length="264" mass="30718">MRLPPKIKIPEFQKFNGTKDPQPHLCHYHEKMLQYWEYEQLVIATFQESLIRPALNWFMSLRVEDIPTWVDLSKKFFEQYQYNLKMPPSFLELSTMEMAKGHNFKAYSTHWRSEGKQVDLGIKLGRIEDPFKKKEGDLQRRPLLGHPRLAGPQQYSMSFTTTLSTAPTYAPPPVHYQSQISKPDLHYEYHQGAPSHTTDNCWKLRDKIQDMINKNEISFNAVKPQNVQNNPLSDHVLSSGPAINLIDVYAQGMDEDKEEEPTSP</sequence>
<proteinExistence type="predicted"/>
<gene>
    <name evidence="1" type="ORF">CRG98_017858</name>
</gene>
<dbReference type="PANTHER" id="PTHR33223">
    <property type="entry name" value="CCHC-TYPE DOMAIN-CONTAINING PROTEIN"/>
    <property type="match status" value="1"/>
</dbReference>
<evidence type="ECO:0000313" key="2">
    <source>
        <dbReference type="Proteomes" id="UP000233551"/>
    </source>
</evidence>
<keyword evidence="2" id="KW-1185">Reference proteome</keyword>
<dbReference type="PANTHER" id="PTHR33223:SF8">
    <property type="entry name" value="OS04G0172440 PROTEIN"/>
    <property type="match status" value="1"/>
</dbReference>
<accession>A0A2I0K227</accession>
<dbReference type="EMBL" id="PGOL01001010">
    <property type="protein sequence ID" value="PKI61746.1"/>
    <property type="molecule type" value="Genomic_DNA"/>
</dbReference>
<dbReference type="Proteomes" id="UP000233551">
    <property type="component" value="Unassembled WGS sequence"/>
</dbReference>
<evidence type="ECO:0000313" key="1">
    <source>
        <dbReference type="EMBL" id="PKI61746.1"/>
    </source>
</evidence>
<protein>
    <recommendedName>
        <fullName evidence="3">Retrotransposon gag domain-containing protein</fullName>
    </recommendedName>
</protein>
<reference evidence="1 2" key="1">
    <citation type="submission" date="2017-11" db="EMBL/GenBank/DDBJ databases">
        <title>De-novo sequencing of pomegranate (Punica granatum L.) genome.</title>
        <authorList>
            <person name="Akparov Z."/>
            <person name="Amiraslanov A."/>
            <person name="Hajiyeva S."/>
            <person name="Abbasov M."/>
            <person name="Kaur K."/>
            <person name="Hamwieh A."/>
            <person name="Solovyev V."/>
            <person name="Salamov A."/>
            <person name="Braich B."/>
            <person name="Kosarev P."/>
            <person name="Mahmoud A."/>
            <person name="Hajiyev E."/>
            <person name="Babayeva S."/>
            <person name="Izzatullayeva V."/>
            <person name="Mammadov A."/>
            <person name="Mammadov A."/>
            <person name="Sharifova S."/>
            <person name="Ojaghi J."/>
            <person name="Eynullazada K."/>
            <person name="Bayramov B."/>
            <person name="Abdulazimova A."/>
            <person name="Shahmuradov I."/>
        </authorList>
    </citation>
    <scope>NUCLEOTIDE SEQUENCE [LARGE SCALE GENOMIC DNA]</scope>
    <source>
        <strain evidence="2">cv. AG2017</strain>
        <tissue evidence="1">Leaf</tissue>
    </source>
</reference>
<dbReference type="AlphaFoldDB" id="A0A2I0K227"/>
<name>A0A2I0K227_PUNGR</name>
<organism evidence="1 2">
    <name type="scientific">Punica granatum</name>
    <name type="common">Pomegranate</name>
    <dbReference type="NCBI Taxonomy" id="22663"/>
    <lineage>
        <taxon>Eukaryota</taxon>
        <taxon>Viridiplantae</taxon>
        <taxon>Streptophyta</taxon>
        <taxon>Embryophyta</taxon>
        <taxon>Tracheophyta</taxon>
        <taxon>Spermatophyta</taxon>
        <taxon>Magnoliopsida</taxon>
        <taxon>eudicotyledons</taxon>
        <taxon>Gunneridae</taxon>
        <taxon>Pentapetalae</taxon>
        <taxon>rosids</taxon>
        <taxon>malvids</taxon>
        <taxon>Myrtales</taxon>
        <taxon>Lythraceae</taxon>
        <taxon>Punica</taxon>
    </lineage>
</organism>
<comment type="caution">
    <text evidence="1">The sequence shown here is derived from an EMBL/GenBank/DDBJ whole genome shotgun (WGS) entry which is preliminary data.</text>
</comment>